<organism evidence="6 7">
    <name type="scientific">Polarella glacialis</name>
    <name type="common">Dinoflagellate</name>
    <dbReference type="NCBI Taxonomy" id="89957"/>
    <lineage>
        <taxon>Eukaryota</taxon>
        <taxon>Sar</taxon>
        <taxon>Alveolata</taxon>
        <taxon>Dinophyceae</taxon>
        <taxon>Suessiales</taxon>
        <taxon>Suessiaceae</taxon>
        <taxon>Polarella</taxon>
    </lineage>
</organism>
<dbReference type="SUPFAM" id="SSF51445">
    <property type="entry name" value="(Trans)glycosidases"/>
    <property type="match status" value="1"/>
</dbReference>
<evidence type="ECO:0000256" key="1">
    <source>
        <dbReference type="ARBA" id="ARBA00005641"/>
    </source>
</evidence>
<dbReference type="InterPro" id="IPR017853">
    <property type="entry name" value="GH"/>
</dbReference>
<keyword evidence="2 4" id="KW-0378">Hydrolase</keyword>
<accession>A0A813HA52</accession>
<dbReference type="PANTHER" id="PTHR31263:SF0">
    <property type="entry name" value="CELLULASE FAMILY PROTEIN (AFU_ORTHOLOGUE AFUA_5G14560)"/>
    <property type="match status" value="1"/>
</dbReference>
<evidence type="ECO:0000313" key="6">
    <source>
        <dbReference type="EMBL" id="CAE8635007.1"/>
    </source>
</evidence>
<comment type="caution">
    <text evidence="6">The sequence shown here is derived from an EMBL/GenBank/DDBJ whole genome shotgun (WGS) entry which is preliminary data.</text>
</comment>
<dbReference type="PANTHER" id="PTHR31263">
    <property type="entry name" value="CELLULASE FAMILY PROTEIN (AFU_ORTHOLOGUE AFUA_5G14560)"/>
    <property type="match status" value="1"/>
</dbReference>
<feature type="non-terminal residue" evidence="6">
    <location>
        <position position="1"/>
    </location>
</feature>
<feature type="domain" description="Glycoside hydrolase family 5" evidence="5">
    <location>
        <begin position="19"/>
        <end position="255"/>
    </location>
</feature>
<dbReference type="EMBL" id="CAJNNV010031209">
    <property type="protein sequence ID" value="CAE8635007.1"/>
    <property type="molecule type" value="Genomic_DNA"/>
</dbReference>
<dbReference type="InterPro" id="IPR001547">
    <property type="entry name" value="Glyco_hydro_5"/>
</dbReference>
<reference evidence="6" key="1">
    <citation type="submission" date="2021-02" db="EMBL/GenBank/DDBJ databases">
        <authorList>
            <person name="Dougan E. K."/>
            <person name="Rhodes N."/>
            <person name="Thang M."/>
            <person name="Chan C."/>
        </authorList>
    </citation>
    <scope>NUCLEOTIDE SEQUENCE</scope>
</reference>
<protein>
    <recommendedName>
        <fullName evidence="5">Glycoside hydrolase family 5 domain-containing protein</fullName>
    </recommendedName>
</protein>
<evidence type="ECO:0000256" key="4">
    <source>
        <dbReference type="RuleBase" id="RU361153"/>
    </source>
</evidence>
<evidence type="ECO:0000259" key="5">
    <source>
        <dbReference type="Pfam" id="PF00150"/>
    </source>
</evidence>
<dbReference type="AlphaFoldDB" id="A0A813HA52"/>
<name>A0A813HA52_POLGL</name>
<dbReference type="OrthoDB" id="442731at2759"/>
<evidence type="ECO:0000256" key="3">
    <source>
        <dbReference type="ARBA" id="ARBA00023295"/>
    </source>
</evidence>
<dbReference type="Pfam" id="PF00150">
    <property type="entry name" value="Cellulase"/>
    <property type="match status" value="1"/>
</dbReference>
<comment type="similarity">
    <text evidence="1 4">Belongs to the glycosyl hydrolase 5 (cellulase A) family.</text>
</comment>
<dbReference type="Gene3D" id="3.20.20.80">
    <property type="entry name" value="Glycosidases"/>
    <property type="match status" value="1"/>
</dbReference>
<proteinExistence type="inferred from homology"/>
<keyword evidence="7" id="KW-1185">Reference proteome</keyword>
<dbReference type="GO" id="GO:0000272">
    <property type="term" value="P:polysaccharide catabolic process"/>
    <property type="evidence" value="ECO:0007669"/>
    <property type="project" value="InterPro"/>
</dbReference>
<feature type="non-terminal residue" evidence="6">
    <location>
        <position position="268"/>
    </location>
</feature>
<evidence type="ECO:0000256" key="2">
    <source>
        <dbReference type="ARBA" id="ARBA00022801"/>
    </source>
</evidence>
<sequence length="268" mass="29924">SVGELPSLPLQTSGRYIVDAHGQRVRLHCVNWYGAHMPQMVANGLNTRSAEEIASAIADLRFNCIRLPFSLDNVFGNFSVPSPKASLAANPALESESPLKIFDATVKALTDRGLMVILNNHVSSSGWCCTEWDHEGLWYTDRYPESAWLEGLSFMAARYRDNPLVVGFDLRNELRPANSVRPTWGKGAESSDWAVAAVKGAERVLKENDGLLIIVSGVYFSTFLCDVPSRPIHMEVPFLRGRVVYTAHEYQWFNYHLTVRAGISAYFL</sequence>
<dbReference type="OMA" id="ITVNIRA"/>
<evidence type="ECO:0000313" key="7">
    <source>
        <dbReference type="Proteomes" id="UP000654075"/>
    </source>
</evidence>
<gene>
    <name evidence="6" type="ORF">PGLA1383_LOCUS50617</name>
</gene>
<dbReference type="GO" id="GO:0004553">
    <property type="term" value="F:hydrolase activity, hydrolyzing O-glycosyl compounds"/>
    <property type="evidence" value="ECO:0007669"/>
    <property type="project" value="InterPro"/>
</dbReference>
<dbReference type="Proteomes" id="UP000654075">
    <property type="component" value="Unassembled WGS sequence"/>
</dbReference>
<keyword evidence="3 4" id="KW-0326">Glycosidase</keyword>